<evidence type="ECO:0000256" key="1">
    <source>
        <dbReference type="ARBA" id="ARBA00010641"/>
    </source>
</evidence>
<keyword evidence="4" id="KW-0238">DNA-binding</keyword>
<dbReference type="Gene3D" id="1.10.1740.10">
    <property type="match status" value="1"/>
</dbReference>
<dbReference type="Proteomes" id="UP000569732">
    <property type="component" value="Unassembled WGS sequence"/>
</dbReference>
<dbReference type="InterPro" id="IPR013325">
    <property type="entry name" value="RNA_pol_sigma_r2"/>
</dbReference>
<dbReference type="InterPro" id="IPR007627">
    <property type="entry name" value="RNA_pol_sigma70_r2"/>
</dbReference>
<name>A0A853HXF4_9GAMM</name>
<dbReference type="PANTHER" id="PTHR43133">
    <property type="entry name" value="RNA POLYMERASE ECF-TYPE SIGMA FACTO"/>
    <property type="match status" value="1"/>
</dbReference>
<dbReference type="PANTHER" id="PTHR43133:SF8">
    <property type="entry name" value="RNA POLYMERASE SIGMA FACTOR HI_1459-RELATED"/>
    <property type="match status" value="1"/>
</dbReference>
<evidence type="ECO:0000256" key="3">
    <source>
        <dbReference type="ARBA" id="ARBA00023082"/>
    </source>
</evidence>
<dbReference type="GO" id="GO:0016987">
    <property type="term" value="F:sigma factor activity"/>
    <property type="evidence" value="ECO:0007669"/>
    <property type="project" value="UniProtKB-KW"/>
</dbReference>
<evidence type="ECO:0000256" key="2">
    <source>
        <dbReference type="ARBA" id="ARBA00023015"/>
    </source>
</evidence>
<dbReference type="InterPro" id="IPR013324">
    <property type="entry name" value="RNA_pol_sigma_r3/r4-like"/>
</dbReference>
<dbReference type="AlphaFoldDB" id="A0A853HXF4"/>
<accession>A0A853HXF4</accession>
<dbReference type="GO" id="GO:0006352">
    <property type="term" value="P:DNA-templated transcription initiation"/>
    <property type="evidence" value="ECO:0007669"/>
    <property type="project" value="InterPro"/>
</dbReference>
<evidence type="ECO:0000256" key="4">
    <source>
        <dbReference type="ARBA" id="ARBA00023125"/>
    </source>
</evidence>
<evidence type="ECO:0000313" key="7">
    <source>
        <dbReference type="EMBL" id="NYZ65913.1"/>
    </source>
</evidence>
<dbReference type="RefSeq" id="WP_180567937.1">
    <property type="nucleotide sequence ID" value="NZ_JACCKB010000008.1"/>
</dbReference>
<dbReference type="InterPro" id="IPR039425">
    <property type="entry name" value="RNA_pol_sigma-70-like"/>
</dbReference>
<protein>
    <submittedName>
        <fullName evidence="7">Sigma-70 family RNA polymerase sigma factor</fullName>
    </submittedName>
</protein>
<evidence type="ECO:0000313" key="8">
    <source>
        <dbReference type="Proteomes" id="UP000569732"/>
    </source>
</evidence>
<dbReference type="Gene3D" id="1.10.10.10">
    <property type="entry name" value="Winged helix-like DNA-binding domain superfamily/Winged helix DNA-binding domain"/>
    <property type="match status" value="1"/>
</dbReference>
<dbReference type="SUPFAM" id="SSF88946">
    <property type="entry name" value="Sigma2 domain of RNA polymerase sigma factors"/>
    <property type="match status" value="1"/>
</dbReference>
<keyword evidence="5" id="KW-0804">Transcription</keyword>
<dbReference type="InterPro" id="IPR036388">
    <property type="entry name" value="WH-like_DNA-bd_sf"/>
</dbReference>
<dbReference type="SUPFAM" id="SSF88659">
    <property type="entry name" value="Sigma3 and sigma4 domains of RNA polymerase sigma factors"/>
    <property type="match status" value="1"/>
</dbReference>
<dbReference type="GO" id="GO:0003677">
    <property type="term" value="F:DNA binding"/>
    <property type="evidence" value="ECO:0007669"/>
    <property type="project" value="UniProtKB-KW"/>
</dbReference>
<keyword evidence="8" id="KW-1185">Reference proteome</keyword>
<keyword evidence="2" id="KW-0805">Transcription regulation</keyword>
<reference evidence="7 8" key="1">
    <citation type="submission" date="2020-07" db="EMBL/GenBank/DDBJ databases">
        <title>Endozoicomonas sp. nov., isolated from sediment.</title>
        <authorList>
            <person name="Gu T."/>
        </authorList>
    </citation>
    <scope>NUCLEOTIDE SEQUENCE [LARGE SCALE GENOMIC DNA]</scope>
    <source>
        <strain evidence="7 8">SM1973</strain>
    </source>
</reference>
<evidence type="ECO:0000256" key="5">
    <source>
        <dbReference type="ARBA" id="ARBA00023163"/>
    </source>
</evidence>
<comment type="similarity">
    <text evidence="1">Belongs to the sigma-70 factor family. ECF subfamily.</text>
</comment>
<dbReference type="Pfam" id="PF04542">
    <property type="entry name" value="Sigma70_r2"/>
    <property type="match status" value="1"/>
</dbReference>
<comment type="caution">
    <text evidence="7">The sequence shown here is derived from an EMBL/GenBank/DDBJ whole genome shotgun (WGS) entry which is preliminary data.</text>
</comment>
<gene>
    <name evidence="7" type="ORF">H0A36_07785</name>
</gene>
<feature type="domain" description="RNA polymerase sigma-70 region 2" evidence="6">
    <location>
        <begin position="13"/>
        <end position="73"/>
    </location>
</feature>
<proteinExistence type="inferred from homology"/>
<keyword evidence="3" id="KW-0731">Sigma factor</keyword>
<evidence type="ECO:0000259" key="6">
    <source>
        <dbReference type="Pfam" id="PF04542"/>
    </source>
</evidence>
<dbReference type="EMBL" id="JACCKB010000008">
    <property type="protein sequence ID" value="NYZ65913.1"/>
    <property type="molecule type" value="Genomic_DNA"/>
</dbReference>
<sequence>MDNKNMLSANQLNSLFQYAHTLCQQTDDAYDLLQSAMESFLIECKKKAIQHPEAFVRTVIRNRFFDQYRHAKRWESEPYEEAASYDISPVDFEHDYIHSQQLEIIWAQISPLDRDILYHWAVLGYSTDECCEQLNMPRGSFLSRIHRLRKHWQNQSNQAKERAL</sequence>
<organism evidence="7 8">
    <name type="scientific">Spartinivicinus marinus</name>
    <dbReference type="NCBI Taxonomy" id="2994442"/>
    <lineage>
        <taxon>Bacteria</taxon>
        <taxon>Pseudomonadati</taxon>
        <taxon>Pseudomonadota</taxon>
        <taxon>Gammaproteobacteria</taxon>
        <taxon>Oceanospirillales</taxon>
        <taxon>Zooshikellaceae</taxon>
        <taxon>Spartinivicinus</taxon>
    </lineage>
</organism>